<gene>
    <name evidence="2" type="ORF">BJY01DRAFT_236758</name>
</gene>
<evidence type="ECO:0000313" key="3">
    <source>
        <dbReference type="Proteomes" id="UP001610446"/>
    </source>
</evidence>
<feature type="compositionally biased region" description="Polar residues" evidence="1">
    <location>
        <begin position="1"/>
        <end position="21"/>
    </location>
</feature>
<dbReference type="InterPro" id="IPR053181">
    <property type="entry name" value="EcdB-like_regulator"/>
</dbReference>
<organism evidence="2 3">
    <name type="scientific">Aspergillus pseudoustus</name>
    <dbReference type="NCBI Taxonomy" id="1810923"/>
    <lineage>
        <taxon>Eukaryota</taxon>
        <taxon>Fungi</taxon>
        <taxon>Dikarya</taxon>
        <taxon>Ascomycota</taxon>
        <taxon>Pezizomycotina</taxon>
        <taxon>Eurotiomycetes</taxon>
        <taxon>Eurotiomycetidae</taxon>
        <taxon>Eurotiales</taxon>
        <taxon>Aspergillaceae</taxon>
        <taxon>Aspergillus</taxon>
        <taxon>Aspergillus subgen. Nidulantes</taxon>
    </lineage>
</organism>
<comment type="caution">
    <text evidence="2">The sequence shown here is derived from an EMBL/GenBank/DDBJ whole genome shotgun (WGS) entry which is preliminary data.</text>
</comment>
<dbReference type="PANTHER" id="PTHR47785:SF5">
    <property type="entry name" value="ZN(II)2CYS6 TRANSCRIPTION FACTOR (EUROFUNG)"/>
    <property type="match status" value="1"/>
</dbReference>
<accession>A0ABR4JK29</accession>
<evidence type="ECO:0000256" key="1">
    <source>
        <dbReference type="SAM" id="MobiDB-lite"/>
    </source>
</evidence>
<proteinExistence type="predicted"/>
<feature type="region of interest" description="Disordered" evidence="1">
    <location>
        <begin position="1"/>
        <end position="23"/>
    </location>
</feature>
<dbReference type="EMBL" id="JBFXLU010000121">
    <property type="protein sequence ID" value="KAL2840406.1"/>
    <property type="molecule type" value="Genomic_DNA"/>
</dbReference>
<evidence type="ECO:0000313" key="2">
    <source>
        <dbReference type="EMBL" id="KAL2840406.1"/>
    </source>
</evidence>
<sequence length="614" mass="68733">MNPTPASRASSTRPRGANLSSRRMAYPRKRAVTACEHCRARKIKFDPASLLILEKLHQVLQKLDQQSAVTANGPIGRSDCVLPPPPAAADADDLQPSPASLALDGLHIPSSFSSPDWVVDWPIFDKQFRRGCLLDELFIAERSSSQALEDTVSVSRSRGTICADDIPGLVTRFLHFVHIKNPILDPKAITQLASRLAEDGVGWDRSSCLVLLACALGAIATPFDHRTGTVQQPDPGIQSDPATAENFYQLACRRLGLLDQSAIAAQCYLLSGIYLMYTMRPLQAQSRFFQASSIYAIYLKGQVAVQQQMGLEDDPLQSINLRLEQCLYWTCFKSECEIRQEFDTPVSGLAALAYPHMFPCPPTPDQAINDELGDGNESIPTPASNSSLLSLTHGTLREVEEQSWYYYLSEIALRRIANRVWQYFYQEDHTSWSHMNIYTSAAVVGDLEMQLENWNSTVPSNFRGLSTSDGSEELGTMIRGRYIGLKSYLYRPFLYYVIHHPDCKPETYRILEPLAMKAITTIIESITFGRFYHRHHGTWFCCREVTSYALLLLAAHKSGLTTSGQLDSPHEGLGYAELVKICVDVLRYWQADSPDIAKSREVVELLRDQILREG</sequence>
<keyword evidence="3" id="KW-1185">Reference proteome</keyword>
<name>A0ABR4JK29_9EURO</name>
<reference evidence="2 3" key="1">
    <citation type="submission" date="2024-07" db="EMBL/GenBank/DDBJ databases">
        <title>Section-level genome sequencing and comparative genomics of Aspergillus sections Usti and Cavernicolus.</title>
        <authorList>
            <consortium name="Lawrence Berkeley National Laboratory"/>
            <person name="Nybo J.L."/>
            <person name="Vesth T.C."/>
            <person name="Theobald S."/>
            <person name="Frisvad J.C."/>
            <person name="Larsen T.O."/>
            <person name="Kjaerboelling I."/>
            <person name="Rothschild-Mancinelli K."/>
            <person name="Lyhne E.K."/>
            <person name="Kogle M.E."/>
            <person name="Barry K."/>
            <person name="Clum A."/>
            <person name="Na H."/>
            <person name="Ledsgaard L."/>
            <person name="Lin J."/>
            <person name="Lipzen A."/>
            <person name="Kuo A."/>
            <person name="Riley R."/>
            <person name="Mondo S."/>
            <person name="Labutti K."/>
            <person name="Haridas S."/>
            <person name="Pangalinan J."/>
            <person name="Salamov A.A."/>
            <person name="Simmons B.A."/>
            <person name="Magnuson J.K."/>
            <person name="Chen J."/>
            <person name="Drula E."/>
            <person name="Henrissat B."/>
            <person name="Wiebenga A."/>
            <person name="Lubbers R.J."/>
            <person name="Gomes A.C."/>
            <person name="Makela M.R."/>
            <person name="Stajich J."/>
            <person name="Grigoriev I.V."/>
            <person name="Mortensen U.H."/>
            <person name="De Vries R.P."/>
            <person name="Baker S.E."/>
            <person name="Andersen M.R."/>
        </authorList>
    </citation>
    <scope>NUCLEOTIDE SEQUENCE [LARGE SCALE GENOMIC DNA]</scope>
    <source>
        <strain evidence="2 3">CBS 123904</strain>
    </source>
</reference>
<dbReference type="PANTHER" id="PTHR47785">
    <property type="entry name" value="ZN(II)2CYS6 TRANSCRIPTION FACTOR (EUROFUNG)-RELATED-RELATED"/>
    <property type="match status" value="1"/>
</dbReference>
<dbReference type="Proteomes" id="UP001610446">
    <property type="component" value="Unassembled WGS sequence"/>
</dbReference>
<protein>
    <recommendedName>
        <fullName evidence="4">Transcription factor domain-containing protein</fullName>
    </recommendedName>
</protein>
<evidence type="ECO:0008006" key="4">
    <source>
        <dbReference type="Google" id="ProtNLM"/>
    </source>
</evidence>
<dbReference type="CDD" id="cd12148">
    <property type="entry name" value="fungal_TF_MHR"/>
    <property type="match status" value="1"/>
</dbReference>